<evidence type="ECO:0000256" key="3">
    <source>
        <dbReference type="ARBA" id="ARBA00023136"/>
    </source>
</evidence>
<feature type="chain" id="PRO_5029008012" evidence="8">
    <location>
        <begin position="19"/>
        <end position="84"/>
    </location>
</feature>
<dbReference type="EMBL" id="WOXT01000001">
    <property type="protein sequence ID" value="MUV13424.1"/>
    <property type="molecule type" value="Genomic_DNA"/>
</dbReference>
<organism evidence="9 10">
    <name type="scientific">Noviluteimonas gilva</name>
    <dbReference type="NCBI Taxonomy" id="2682097"/>
    <lineage>
        <taxon>Bacteria</taxon>
        <taxon>Pseudomonadati</taxon>
        <taxon>Pseudomonadota</taxon>
        <taxon>Gammaproteobacteria</taxon>
        <taxon>Lysobacterales</taxon>
        <taxon>Lysobacteraceae</taxon>
        <taxon>Noviluteimonas</taxon>
    </lineage>
</organism>
<comment type="caution">
    <text evidence="9">The sequence shown here is derived from an EMBL/GenBank/DDBJ whole genome shotgun (WGS) entry which is preliminary data.</text>
</comment>
<gene>
    <name evidence="9" type="ORF">GN331_04295</name>
</gene>
<evidence type="ECO:0000256" key="4">
    <source>
        <dbReference type="ARBA" id="ARBA00023139"/>
    </source>
</evidence>
<dbReference type="InterPro" id="IPR032831">
    <property type="entry name" value="LptM_cons"/>
</dbReference>
<feature type="signal peptide" evidence="8">
    <location>
        <begin position="1"/>
        <end position="18"/>
    </location>
</feature>
<keyword evidence="6" id="KW-0449">Lipoprotein</keyword>
<protein>
    <submittedName>
        <fullName evidence="9">Sugar transporter</fullName>
    </submittedName>
</protein>
<proteinExistence type="predicted"/>
<evidence type="ECO:0000256" key="1">
    <source>
        <dbReference type="ARBA" id="ARBA00004459"/>
    </source>
</evidence>
<dbReference type="RefSeq" id="WP_156640609.1">
    <property type="nucleotide sequence ID" value="NZ_WOXT01000001.1"/>
</dbReference>
<sequence>MTRARLIAVALFAALPLAGCGNKGPLILNPEPQEMPEGMAASTASVAPSSSATVMPAPAATVAPPSATTTAPPADTDGTPGTPR</sequence>
<dbReference type="Proteomes" id="UP000479692">
    <property type="component" value="Unassembled WGS sequence"/>
</dbReference>
<dbReference type="AlphaFoldDB" id="A0A7C9LKC7"/>
<evidence type="ECO:0000256" key="5">
    <source>
        <dbReference type="ARBA" id="ARBA00023237"/>
    </source>
</evidence>
<feature type="compositionally biased region" description="Low complexity" evidence="7">
    <location>
        <begin position="39"/>
        <end position="84"/>
    </location>
</feature>
<keyword evidence="5" id="KW-0998">Cell outer membrane</keyword>
<name>A0A7C9LKC7_9GAMM</name>
<keyword evidence="9" id="KW-0813">Transport</keyword>
<keyword evidence="10" id="KW-1185">Reference proteome</keyword>
<keyword evidence="2 8" id="KW-0732">Signal</keyword>
<keyword evidence="4" id="KW-0564">Palmitate</keyword>
<feature type="region of interest" description="Disordered" evidence="7">
    <location>
        <begin position="26"/>
        <end position="84"/>
    </location>
</feature>
<dbReference type="NCBIfam" id="NF047847">
    <property type="entry name" value="SS_mature_LptM"/>
    <property type="match status" value="1"/>
</dbReference>
<evidence type="ECO:0000313" key="10">
    <source>
        <dbReference type="Proteomes" id="UP000479692"/>
    </source>
</evidence>
<evidence type="ECO:0000256" key="2">
    <source>
        <dbReference type="ARBA" id="ARBA00022729"/>
    </source>
</evidence>
<reference evidence="9 10" key="1">
    <citation type="submission" date="2019-12" db="EMBL/GenBank/DDBJ databases">
        <authorList>
            <person name="Xu J."/>
        </authorList>
    </citation>
    <scope>NUCLEOTIDE SEQUENCE [LARGE SCALE GENOMIC DNA]</scope>
    <source>
        <strain evidence="9 10">HX-5-24</strain>
    </source>
</reference>
<keyword evidence="3" id="KW-0472">Membrane</keyword>
<keyword evidence="9" id="KW-0762">Sugar transport</keyword>
<accession>A0A7C9LKC7</accession>
<evidence type="ECO:0000313" key="9">
    <source>
        <dbReference type="EMBL" id="MUV13424.1"/>
    </source>
</evidence>
<comment type="subcellular location">
    <subcellularLocation>
        <location evidence="1">Cell outer membrane</location>
        <topology evidence="1">Lipid-anchor</topology>
    </subcellularLocation>
</comment>
<evidence type="ECO:0000256" key="7">
    <source>
        <dbReference type="SAM" id="MobiDB-lite"/>
    </source>
</evidence>
<evidence type="ECO:0000256" key="6">
    <source>
        <dbReference type="ARBA" id="ARBA00023288"/>
    </source>
</evidence>
<evidence type="ECO:0000256" key="8">
    <source>
        <dbReference type="SAM" id="SignalP"/>
    </source>
</evidence>